<dbReference type="SUPFAM" id="SSF52309">
    <property type="entry name" value="N-(deoxy)ribosyltransferase-like"/>
    <property type="match status" value="1"/>
</dbReference>
<evidence type="ECO:0000313" key="1">
    <source>
        <dbReference type="EMBL" id="QJA78767.1"/>
    </source>
</evidence>
<evidence type="ECO:0008006" key="2">
    <source>
        <dbReference type="Google" id="ProtNLM"/>
    </source>
</evidence>
<accession>A0A6M3KA80</accession>
<dbReference type="InterPro" id="IPR025518">
    <property type="entry name" value="DUF4406"/>
</dbReference>
<dbReference type="EMBL" id="MT142353">
    <property type="protein sequence ID" value="QJA78767.1"/>
    <property type="molecule type" value="Genomic_DNA"/>
</dbReference>
<dbReference type="AlphaFoldDB" id="A0A6M3KA80"/>
<reference evidence="1" key="1">
    <citation type="submission" date="2020-03" db="EMBL/GenBank/DDBJ databases">
        <title>The deep terrestrial virosphere.</title>
        <authorList>
            <person name="Holmfeldt K."/>
            <person name="Nilsson E."/>
            <person name="Simone D."/>
            <person name="Lopez-Fernandez M."/>
            <person name="Wu X."/>
            <person name="de Brujin I."/>
            <person name="Lundin D."/>
            <person name="Andersson A."/>
            <person name="Bertilsson S."/>
            <person name="Dopson M."/>
        </authorList>
    </citation>
    <scope>NUCLEOTIDE SEQUENCE</scope>
    <source>
        <strain evidence="1">MM415A00985</strain>
    </source>
</reference>
<gene>
    <name evidence="1" type="ORF">MM415A00985_0002</name>
</gene>
<dbReference type="Gene3D" id="3.40.50.10400">
    <property type="entry name" value="Hypothetical protein PA1492"/>
    <property type="match status" value="1"/>
</dbReference>
<protein>
    <recommendedName>
        <fullName evidence="2">DUF4406 domain-containing protein</fullName>
    </recommendedName>
</protein>
<dbReference type="Pfam" id="PF14359">
    <property type="entry name" value="DUF4406"/>
    <property type="match status" value="1"/>
</dbReference>
<proteinExistence type="predicted"/>
<organism evidence="1">
    <name type="scientific">viral metagenome</name>
    <dbReference type="NCBI Taxonomy" id="1070528"/>
    <lineage>
        <taxon>unclassified sequences</taxon>
        <taxon>metagenomes</taxon>
        <taxon>organismal metagenomes</taxon>
    </lineage>
</organism>
<sequence>MLKIKIIYIAGSYRAGTENGLFENIIEARRAAVKLWKLGYIPIVPHLNSMFMGGVVSDTTFLKGGIEILKRCDAIYVLRNWRKSKGACEELRIAVQNNIKVIYEKDDIRLL</sequence>
<name>A0A6M3KA80_9ZZZZ</name>